<dbReference type="EMBL" id="MNCJ02000331">
    <property type="protein sequence ID" value="KAF5761307.1"/>
    <property type="molecule type" value="Genomic_DNA"/>
</dbReference>
<reference evidence="1" key="2">
    <citation type="submission" date="2020-06" db="EMBL/GenBank/DDBJ databases">
        <title>Helianthus annuus Genome sequencing and assembly Release 2.</title>
        <authorList>
            <person name="Gouzy J."/>
            <person name="Langlade N."/>
            <person name="Munos S."/>
        </authorList>
    </citation>
    <scope>NUCLEOTIDE SEQUENCE</scope>
    <source>
        <tissue evidence="1">Leaves</tissue>
    </source>
</reference>
<proteinExistence type="predicted"/>
<evidence type="ECO:0000313" key="2">
    <source>
        <dbReference type="Proteomes" id="UP000215914"/>
    </source>
</evidence>
<dbReference type="Gramene" id="mRNA:HanXRQr2_Chr16g0763541">
    <property type="protein sequence ID" value="CDS:HanXRQr2_Chr16g0763541.1"/>
    <property type="gene ID" value="HanXRQr2_Chr16g0763541"/>
</dbReference>
<dbReference type="AlphaFoldDB" id="A0A9K3GZ51"/>
<name>A0A9K3GZ51_HELAN</name>
<comment type="caution">
    <text evidence="1">The sequence shown here is derived from an EMBL/GenBank/DDBJ whole genome shotgun (WGS) entry which is preliminary data.</text>
</comment>
<reference evidence="1" key="1">
    <citation type="journal article" date="2017" name="Nature">
        <title>The sunflower genome provides insights into oil metabolism, flowering and Asterid evolution.</title>
        <authorList>
            <person name="Badouin H."/>
            <person name="Gouzy J."/>
            <person name="Grassa C.J."/>
            <person name="Murat F."/>
            <person name="Staton S.E."/>
            <person name="Cottret L."/>
            <person name="Lelandais-Briere C."/>
            <person name="Owens G.L."/>
            <person name="Carrere S."/>
            <person name="Mayjonade B."/>
            <person name="Legrand L."/>
            <person name="Gill N."/>
            <person name="Kane N.C."/>
            <person name="Bowers J.E."/>
            <person name="Hubner S."/>
            <person name="Bellec A."/>
            <person name="Berard A."/>
            <person name="Berges H."/>
            <person name="Blanchet N."/>
            <person name="Boniface M.C."/>
            <person name="Brunel D."/>
            <person name="Catrice O."/>
            <person name="Chaidir N."/>
            <person name="Claudel C."/>
            <person name="Donnadieu C."/>
            <person name="Faraut T."/>
            <person name="Fievet G."/>
            <person name="Helmstetter N."/>
            <person name="King M."/>
            <person name="Knapp S.J."/>
            <person name="Lai Z."/>
            <person name="Le Paslier M.C."/>
            <person name="Lippi Y."/>
            <person name="Lorenzon L."/>
            <person name="Mandel J.R."/>
            <person name="Marage G."/>
            <person name="Marchand G."/>
            <person name="Marquand E."/>
            <person name="Bret-Mestries E."/>
            <person name="Morien E."/>
            <person name="Nambeesan S."/>
            <person name="Nguyen T."/>
            <person name="Pegot-Espagnet P."/>
            <person name="Pouilly N."/>
            <person name="Raftis F."/>
            <person name="Sallet E."/>
            <person name="Schiex T."/>
            <person name="Thomas J."/>
            <person name="Vandecasteele C."/>
            <person name="Vares D."/>
            <person name="Vear F."/>
            <person name="Vautrin S."/>
            <person name="Crespi M."/>
            <person name="Mangin B."/>
            <person name="Burke J.M."/>
            <person name="Salse J."/>
            <person name="Munos S."/>
            <person name="Vincourt P."/>
            <person name="Rieseberg L.H."/>
            <person name="Langlade N.B."/>
        </authorList>
    </citation>
    <scope>NUCLEOTIDE SEQUENCE</scope>
    <source>
        <tissue evidence="1">Leaves</tissue>
    </source>
</reference>
<organism evidence="1 2">
    <name type="scientific">Helianthus annuus</name>
    <name type="common">Common sunflower</name>
    <dbReference type="NCBI Taxonomy" id="4232"/>
    <lineage>
        <taxon>Eukaryota</taxon>
        <taxon>Viridiplantae</taxon>
        <taxon>Streptophyta</taxon>
        <taxon>Embryophyta</taxon>
        <taxon>Tracheophyta</taxon>
        <taxon>Spermatophyta</taxon>
        <taxon>Magnoliopsida</taxon>
        <taxon>eudicotyledons</taxon>
        <taxon>Gunneridae</taxon>
        <taxon>Pentapetalae</taxon>
        <taxon>asterids</taxon>
        <taxon>campanulids</taxon>
        <taxon>Asterales</taxon>
        <taxon>Asteraceae</taxon>
        <taxon>Asteroideae</taxon>
        <taxon>Heliantheae alliance</taxon>
        <taxon>Heliantheae</taxon>
        <taxon>Helianthus</taxon>
    </lineage>
</organism>
<evidence type="ECO:0000313" key="1">
    <source>
        <dbReference type="EMBL" id="KAF5761307.1"/>
    </source>
</evidence>
<gene>
    <name evidence="1" type="ORF">HanXRQr2_Chr16g0763541</name>
</gene>
<protein>
    <submittedName>
        <fullName evidence="1">Uncharacterized protein</fullName>
    </submittedName>
</protein>
<accession>A0A9K3GZ51</accession>
<sequence>MIPTATPTPIDAATTTTIPTICYNVNYHPTIALCLLSFSKKPNFYILSLKIASTSPHRRRRHTSTITVATTTSFVTTQTSKICNILSYDLNFSLSLSLTVITSLSLHVG</sequence>
<keyword evidence="2" id="KW-1185">Reference proteome</keyword>
<dbReference type="Proteomes" id="UP000215914">
    <property type="component" value="Unassembled WGS sequence"/>
</dbReference>